<organism evidence="12 13">
    <name type="scientific">Methanohalobium evestigatum (strain ATCC BAA-1072 / DSM 3721 / NBRC 107634 / OCM 161 / Z-7303)</name>
    <dbReference type="NCBI Taxonomy" id="644295"/>
    <lineage>
        <taxon>Archaea</taxon>
        <taxon>Methanobacteriati</taxon>
        <taxon>Methanobacteriota</taxon>
        <taxon>Stenosarchaea group</taxon>
        <taxon>Methanomicrobia</taxon>
        <taxon>Methanosarcinales</taxon>
        <taxon>Methanosarcinaceae</taxon>
        <taxon>Methanohalobium</taxon>
    </lineage>
</organism>
<feature type="transmembrane region" description="Helical" evidence="10">
    <location>
        <begin position="326"/>
        <end position="344"/>
    </location>
</feature>
<dbReference type="GO" id="GO:0006814">
    <property type="term" value="P:sodium ion transport"/>
    <property type="evidence" value="ECO:0007669"/>
    <property type="project" value="UniProtKB-KW"/>
</dbReference>
<dbReference type="Pfam" id="PF00999">
    <property type="entry name" value="Na_H_Exchanger"/>
    <property type="match status" value="1"/>
</dbReference>
<evidence type="ECO:0000313" key="13">
    <source>
        <dbReference type="Proteomes" id="UP000000391"/>
    </source>
</evidence>
<dbReference type="GO" id="GO:1902600">
    <property type="term" value="P:proton transmembrane transport"/>
    <property type="evidence" value="ECO:0007669"/>
    <property type="project" value="InterPro"/>
</dbReference>
<keyword evidence="6" id="KW-0915">Sodium</keyword>
<proteinExistence type="predicted"/>
<dbReference type="STRING" id="644295.Metev_2157"/>
<dbReference type="GO" id="GO:0015297">
    <property type="term" value="F:antiporter activity"/>
    <property type="evidence" value="ECO:0007669"/>
    <property type="project" value="UniProtKB-KW"/>
</dbReference>
<feature type="transmembrane region" description="Helical" evidence="10">
    <location>
        <begin position="83"/>
        <end position="107"/>
    </location>
</feature>
<protein>
    <submittedName>
        <fullName evidence="12">Sodium/hydrogen exchanger</fullName>
    </submittedName>
</protein>
<evidence type="ECO:0000256" key="7">
    <source>
        <dbReference type="ARBA" id="ARBA00023065"/>
    </source>
</evidence>
<evidence type="ECO:0000313" key="12">
    <source>
        <dbReference type="EMBL" id="ADI74984.1"/>
    </source>
</evidence>
<gene>
    <name evidence="12" type="ordered locus">Metev_2157</name>
</gene>
<keyword evidence="13" id="KW-1185">Reference proteome</keyword>
<evidence type="ECO:0000256" key="2">
    <source>
        <dbReference type="ARBA" id="ARBA00022448"/>
    </source>
</evidence>
<comment type="subcellular location">
    <subcellularLocation>
        <location evidence="1">Membrane</location>
        <topology evidence="1">Multi-pass membrane protein</topology>
    </subcellularLocation>
</comment>
<keyword evidence="9" id="KW-0739">Sodium transport</keyword>
<dbReference type="HOGENOM" id="CLU_005126_7_1_2"/>
<feature type="transmembrane region" description="Helical" evidence="10">
    <location>
        <begin position="266"/>
        <end position="282"/>
    </location>
</feature>
<keyword evidence="2" id="KW-0813">Transport</keyword>
<dbReference type="InterPro" id="IPR006153">
    <property type="entry name" value="Cation/H_exchanger_TM"/>
</dbReference>
<dbReference type="OrthoDB" id="12029at2157"/>
<evidence type="ECO:0000256" key="8">
    <source>
        <dbReference type="ARBA" id="ARBA00023136"/>
    </source>
</evidence>
<dbReference type="PANTHER" id="PTHR43562">
    <property type="entry name" value="NAPA-TYPE SODIUM/HYDROGEN ANTIPORTER"/>
    <property type="match status" value="1"/>
</dbReference>
<evidence type="ECO:0000256" key="10">
    <source>
        <dbReference type="SAM" id="Phobius"/>
    </source>
</evidence>
<sequence length="393" mass="42761">MDTILIIFVILFLAKVLGEFFERTGFSSILGEIFAGIILSMFLLSHDPETFSFLAELGAIFLLFTAGYKEVHLQELRSASKKAIIPTITQIVLAFSSGFILGLIFNFQILESLFMAVAFSATSIGVLVKILIDYNYLSSKPGSLMLTSAIFDDIAGIFMLSIVVTVAELQHLPSFSQILTIFAKLAFFMLSMVVLGLKIYPKLFDYIHKMHIKESIFSFVIIIALFSAYFAEAFELHAVIGAFVGGIILSRIPIAKIEDVQSKVSGLSYGIFTPIFFAYIGFTVDLSVLETTSLFTILVVVMALLGKLVGGFIGSKIVGLDSSDSLIFGIGVMPRAGIELVVITVGRNRGIIGDEIYSAIVLMVIVSIIVSPMLLKFAINAKEKSALTSSSNP</sequence>
<dbReference type="PANTHER" id="PTHR43562:SF3">
    <property type="entry name" value="SODIUM ION_PROTON EXCHANGER (EUROFUNG)"/>
    <property type="match status" value="1"/>
</dbReference>
<dbReference type="Proteomes" id="UP000000391">
    <property type="component" value="Chromosome"/>
</dbReference>
<evidence type="ECO:0000256" key="1">
    <source>
        <dbReference type="ARBA" id="ARBA00004141"/>
    </source>
</evidence>
<evidence type="ECO:0000256" key="9">
    <source>
        <dbReference type="ARBA" id="ARBA00023201"/>
    </source>
</evidence>
<evidence type="ECO:0000256" key="4">
    <source>
        <dbReference type="ARBA" id="ARBA00022692"/>
    </source>
</evidence>
<dbReference type="KEGG" id="mev:Metev_2157"/>
<name>D7EAI5_METEZ</name>
<accession>D7EAI5</accession>
<feature type="transmembrane region" description="Helical" evidence="10">
    <location>
        <begin position="144"/>
        <end position="166"/>
    </location>
</feature>
<keyword evidence="5 10" id="KW-1133">Transmembrane helix</keyword>
<keyword evidence="7" id="KW-0406">Ion transport</keyword>
<dbReference type="InterPro" id="IPR038770">
    <property type="entry name" value="Na+/solute_symporter_sf"/>
</dbReference>
<evidence type="ECO:0000256" key="3">
    <source>
        <dbReference type="ARBA" id="ARBA00022449"/>
    </source>
</evidence>
<dbReference type="Gene3D" id="1.20.1530.20">
    <property type="match status" value="1"/>
</dbReference>
<dbReference type="AlphaFoldDB" id="D7EAI5"/>
<keyword evidence="8 10" id="KW-0472">Membrane</keyword>
<keyword evidence="3" id="KW-0050">Antiport</keyword>
<feature type="transmembrane region" description="Helical" evidence="10">
    <location>
        <begin position="294"/>
        <end position="314"/>
    </location>
</feature>
<feature type="transmembrane region" description="Helical" evidence="10">
    <location>
        <begin position="178"/>
        <end position="200"/>
    </location>
</feature>
<feature type="transmembrane region" description="Helical" evidence="10">
    <location>
        <begin position="113"/>
        <end position="132"/>
    </location>
</feature>
<dbReference type="GO" id="GO:0016020">
    <property type="term" value="C:membrane"/>
    <property type="evidence" value="ECO:0007669"/>
    <property type="project" value="UniProtKB-SubCell"/>
</dbReference>
<reference evidence="12 13" key="1">
    <citation type="submission" date="2010-06" db="EMBL/GenBank/DDBJ databases">
        <title>Complete sequence chromosome of Methanohalobium evestigatum Z-7303.</title>
        <authorList>
            <consortium name="US DOE Joint Genome Institute"/>
            <person name="Lucas S."/>
            <person name="Copeland A."/>
            <person name="Lapidus A."/>
            <person name="Cheng J.-F."/>
            <person name="Bruce D."/>
            <person name="Goodwin L."/>
            <person name="Pitluck S."/>
            <person name="Saunders E."/>
            <person name="Detter J.C."/>
            <person name="Han C."/>
            <person name="Tapia R."/>
            <person name="Land M."/>
            <person name="Hauser L."/>
            <person name="Kyrpides N."/>
            <person name="Mikhailova N."/>
            <person name="Sieprawska-Lupa M."/>
            <person name="Whitman W.B."/>
            <person name="Anderson I."/>
            <person name="Woyke T."/>
        </authorList>
    </citation>
    <scope>NUCLEOTIDE SEQUENCE [LARGE SCALE GENOMIC DNA]</scope>
    <source>
        <strain evidence="13">ATCC BAA-1072 / DSM 3721 / NBRC 107634 / OCM 161 / Z-7303</strain>
    </source>
</reference>
<feature type="transmembrane region" description="Helical" evidence="10">
    <location>
        <begin position="212"/>
        <end position="230"/>
    </location>
</feature>
<dbReference type="GeneID" id="9347818"/>
<dbReference type="RefSeq" id="WP_013195549.1">
    <property type="nucleotide sequence ID" value="NC_014253.1"/>
</dbReference>
<feature type="domain" description="Cation/H+ exchanger transmembrane" evidence="11">
    <location>
        <begin position="9"/>
        <end position="377"/>
    </location>
</feature>
<evidence type="ECO:0000259" key="11">
    <source>
        <dbReference type="Pfam" id="PF00999"/>
    </source>
</evidence>
<feature type="transmembrane region" description="Helical" evidence="10">
    <location>
        <begin position="356"/>
        <end position="375"/>
    </location>
</feature>
<evidence type="ECO:0000256" key="5">
    <source>
        <dbReference type="ARBA" id="ARBA00022989"/>
    </source>
</evidence>
<keyword evidence="4 10" id="KW-0812">Transmembrane</keyword>
<evidence type="ECO:0000256" key="6">
    <source>
        <dbReference type="ARBA" id="ARBA00023053"/>
    </source>
</evidence>
<dbReference type="EMBL" id="CP002069">
    <property type="protein sequence ID" value="ADI74984.1"/>
    <property type="molecule type" value="Genomic_DNA"/>
</dbReference>